<name>A0A495ACD1_9BACI</name>
<dbReference type="AlphaFoldDB" id="A0A495ACD1"/>
<accession>A0A495ACD1</accession>
<evidence type="ECO:0000313" key="2">
    <source>
        <dbReference type="Proteomes" id="UP000269301"/>
    </source>
</evidence>
<organism evidence="1 2">
    <name type="scientific">Oceanobacillus halophilus</name>
    <dbReference type="NCBI Taxonomy" id="930130"/>
    <lineage>
        <taxon>Bacteria</taxon>
        <taxon>Bacillati</taxon>
        <taxon>Bacillota</taxon>
        <taxon>Bacilli</taxon>
        <taxon>Bacillales</taxon>
        <taxon>Bacillaceae</taxon>
        <taxon>Oceanobacillus</taxon>
    </lineage>
</organism>
<sequence length="69" mass="8218">MSVAMKKMEAYLDGVNKKQFEASLHEISDQIRIMDQKLIMKTENEIALRYNNQQYEINNVRDTLNNLRK</sequence>
<protein>
    <submittedName>
        <fullName evidence="1">Uncharacterized protein</fullName>
    </submittedName>
</protein>
<keyword evidence="2" id="KW-1185">Reference proteome</keyword>
<gene>
    <name evidence="1" type="ORF">D8M06_02170</name>
</gene>
<evidence type="ECO:0000313" key="1">
    <source>
        <dbReference type="EMBL" id="RKQ37631.1"/>
    </source>
</evidence>
<dbReference type="RefSeq" id="WP_121202709.1">
    <property type="nucleotide sequence ID" value="NZ_RBZP01000001.1"/>
</dbReference>
<reference evidence="1 2" key="1">
    <citation type="journal article" date="2016" name="Int. J. Syst. Evol. Microbiol.">
        <title>Oceanobacillus halophilus sp. nov., a novel moderately halophilic bacterium from a hypersaline lake.</title>
        <authorList>
            <person name="Amoozegar M.A."/>
            <person name="Bagheri M."/>
            <person name="Makhdoumi A."/>
            <person name="Nikou M.M."/>
            <person name="Fazeli S.A.S."/>
            <person name="Schumann P."/>
            <person name="Sproer C."/>
            <person name="Sanchez-Porro C."/>
            <person name="Ventosa A."/>
        </authorList>
    </citation>
    <scope>NUCLEOTIDE SEQUENCE [LARGE SCALE GENOMIC DNA]</scope>
    <source>
        <strain evidence="1 2">DSM 23996</strain>
    </source>
</reference>
<proteinExistence type="predicted"/>
<dbReference type="OrthoDB" id="2705126at2"/>
<comment type="caution">
    <text evidence="1">The sequence shown here is derived from an EMBL/GenBank/DDBJ whole genome shotgun (WGS) entry which is preliminary data.</text>
</comment>
<dbReference type="EMBL" id="RBZP01000001">
    <property type="protein sequence ID" value="RKQ37631.1"/>
    <property type="molecule type" value="Genomic_DNA"/>
</dbReference>
<dbReference type="Proteomes" id="UP000269301">
    <property type="component" value="Unassembled WGS sequence"/>
</dbReference>